<reference evidence="1" key="1">
    <citation type="submission" date="2023-06" db="EMBL/GenBank/DDBJ databases">
        <title>Deciphering the underlying mechanisms mediating the transmission of blaNDM gene from human to animals in China.</title>
        <authorList>
            <person name="Chen K."/>
            <person name="Chen S."/>
        </authorList>
    </citation>
    <scope>NUCLEOTIDE SEQUENCE</scope>
    <source>
        <strain evidence="1">1199</strain>
    </source>
</reference>
<dbReference type="EMBL" id="JAOVKC010001866">
    <property type="protein sequence ID" value="MCV5626681.1"/>
    <property type="molecule type" value="Genomic_DNA"/>
</dbReference>
<evidence type="ECO:0000313" key="1">
    <source>
        <dbReference type="EMBL" id="MCV5626681.1"/>
    </source>
</evidence>
<accession>A0AAP3EMF3</accession>
<sequence>SMTFTFSGSDIGVGLDRFECSIDGSSFSACDTPQQFTSLSLGAHTLEVRAVDKVGNAADTPTVFLWTIVSPPPQPQ</sequence>
<feature type="non-terminal residue" evidence="1">
    <location>
        <position position="1"/>
    </location>
</feature>
<name>A0AAP3EMF3_ECOLX</name>
<evidence type="ECO:0008006" key="3">
    <source>
        <dbReference type="Google" id="ProtNLM"/>
    </source>
</evidence>
<dbReference type="AlphaFoldDB" id="A0AAP3EMF3"/>
<evidence type="ECO:0000313" key="2">
    <source>
        <dbReference type="Proteomes" id="UP001208624"/>
    </source>
</evidence>
<organism evidence="1 2">
    <name type="scientific">Escherichia coli</name>
    <dbReference type="NCBI Taxonomy" id="562"/>
    <lineage>
        <taxon>Bacteria</taxon>
        <taxon>Pseudomonadati</taxon>
        <taxon>Pseudomonadota</taxon>
        <taxon>Gammaproteobacteria</taxon>
        <taxon>Enterobacterales</taxon>
        <taxon>Enterobacteriaceae</taxon>
        <taxon>Escherichia</taxon>
    </lineage>
</organism>
<protein>
    <recommendedName>
        <fullName evidence="3">Bacterial Ig-like domain-containing protein</fullName>
    </recommendedName>
</protein>
<dbReference type="Proteomes" id="UP001208624">
    <property type="component" value="Unassembled WGS sequence"/>
</dbReference>
<comment type="caution">
    <text evidence="1">The sequence shown here is derived from an EMBL/GenBank/DDBJ whole genome shotgun (WGS) entry which is preliminary data.</text>
</comment>
<dbReference type="InterPro" id="IPR058094">
    <property type="entry name" value="Ig-like_OmpL47-like"/>
</dbReference>
<dbReference type="NCBIfam" id="NF047446">
    <property type="entry name" value="barrel_OmpL47"/>
    <property type="match status" value="1"/>
</dbReference>
<feature type="non-terminal residue" evidence="1">
    <location>
        <position position="76"/>
    </location>
</feature>
<gene>
    <name evidence="1" type="ORF">OFN31_34195</name>
</gene>
<proteinExistence type="predicted"/>